<proteinExistence type="predicted"/>
<dbReference type="EMBL" id="JBIBSM010000003">
    <property type="protein sequence ID" value="MFF8275946.1"/>
    <property type="molecule type" value="Genomic_DNA"/>
</dbReference>
<accession>A0ABW6Y804</accession>
<sequence>MYEMHVGLAAPDGVFVWHVAAMGTATALCGQSLHEEHLEERERTDRHCTPCMSSFQELMNARR</sequence>
<dbReference type="Proteomes" id="UP001603013">
    <property type="component" value="Unassembled WGS sequence"/>
</dbReference>
<evidence type="ECO:0000313" key="1">
    <source>
        <dbReference type="EMBL" id="MFF8275946.1"/>
    </source>
</evidence>
<protein>
    <submittedName>
        <fullName evidence="1">Uncharacterized protein</fullName>
    </submittedName>
</protein>
<keyword evidence="2" id="KW-1185">Reference proteome</keyword>
<comment type="caution">
    <text evidence="1">The sequence shown here is derived from an EMBL/GenBank/DDBJ whole genome shotgun (WGS) entry which is preliminary data.</text>
</comment>
<name>A0ABW6Y804_9ACTN</name>
<gene>
    <name evidence="1" type="ORF">ACF05T_07500</name>
</gene>
<reference evidence="1 2" key="1">
    <citation type="submission" date="2024-10" db="EMBL/GenBank/DDBJ databases">
        <title>The Natural Products Discovery Center: Release of the First 8490 Sequenced Strains for Exploring Actinobacteria Biosynthetic Diversity.</title>
        <authorList>
            <person name="Kalkreuter E."/>
            <person name="Kautsar S.A."/>
            <person name="Yang D."/>
            <person name="Bader C.D."/>
            <person name="Teijaro C.N."/>
            <person name="Fluegel L."/>
            <person name="Davis C.M."/>
            <person name="Simpson J.R."/>
            <person name="Lauterbach L."/>
            <person name="Steele A.D."/>
            <person name="Gui C."/>
            <person name="Meng S."/>
            <person name="Li G."/>
            <person name="Viehrig K."/>
            <person name="Ye F."/>
            <person name="Su P."/>
            <person name="Kiefer A.F."/>
            <person name="Nichols A."/>
            <person name="Cepeda A.J."/>
            <person name="Yan W."/>
            <person name="Fan B."/>
            <person name="Jiang Y."/>
            <person name="Adhikari A."/>
            <person name="Zheng C.-J."/>
            <person name="Schuster L."/>
            <person name="Cowan T.M."/>
            <person name="Smanski M.J."/>
            <person name="Chevrette M.G."/>
            <person name="De Carvalho L.P.S."/>
            <person name="Shen B."/>
        </authorList>
    </citation>
    <scope>NUCLEOTIDE SEQUENCE [LARGE SCALE GENOMIC DNA]</scope>
    <source>
        <strain evidence="1 2">NPDC015755</strain>
    </source>
</reference>
<organism evidence="1 2">
    <name type="scientific">Streptomyces lateritius</name>
    <dbReference type="NCBI Taxonomy" id="67313"/>
    <lineage>
        <taxon>Bacteria</taxon>
        <taxon>Bacillati</taxon>
        <taxon>Actinomycetota</taxon>
        <taxon>Actinomycetes</taxon>
        <taxon>Kitasatosporales</taxon>
        <taxon>Streptomycetaceae</taxon>
        <taxon>Streptomyces</taxon>
    </lineage>
</organism>
<dbReference type="RefSeq" id="WP_158992768.1">
    <property type="nucleotide sequence ID" value="NZ_BMTO01000003.1"/>
</dbReference>
<evidence type="ECO:0000313" key="2">
    <source>
        <dbReference type="Proteomes" id="UP001603013"/>
    </source>
</evidence>